<dbReference type="Gene3D" id="3.30.300.160">
    <property type="entry name" value="Type II secretion system, protein E, N-terminal domain"/>
    <property type="match status" value="1"/>
</dbReference>
<gene>
    <name evidence="2" type="ordered locus">HDEF_0240</name>
</gene>
<keyword evidence="3" id="KW-1185">Reference proteome</keyword>
<dbReference type="AlphaFoldDB" id="C4K365"/>
<name>C4K365_HAMD5</name>
<reference evidence="2 3" key="1">
    <citation type="journal article" date="2009" name="Proc. Natl. Acad. Sci. U.S.A.">
        <title>Hamiltonella defensa, genome evolution of protective bacterial endosymbiont from pathogenic ancestors.</title>
        <authorList>
            <person name="Degnan P.H."/>
            <person name="Yu Y."/>
            <person name="Sisneros N."/>
            <person name="Wing R.A."/>
            <person name="Moran N.A."/>
        </authorList>
    </citation>
    <scope>NUCLEOTIDE SEQUENCE [LARGE SCALE GENOMIC DNA]</scope>
    <source>
        <strain evidence="3">5AT</strain>
    </source>
</reference>
<dbReference type="SUPFAM" id="SSF160246">
    <property type="entry name" value="EspE N-terminal domain-like"/>
    <property type="match status" value="1"/>
</dbReference>
<sequence length="69" mass="8061">MISLRSEKTGITRLPFSYARRFSVIVETDTADVPTLYYVPPLQKNIFLEVRRVTGIKLMPYQQTILNRD</sequence>
<dbReference type="KEGG" id="hde:HDEF_0240"/>
<evidence type="ECO:0000313" key="3">
    <source>
        <dbReference type="Proteomes" id="UP000002334"/>
    </source>
</evidence>
<protein>
    <recommendedName>
        <fullName evidence="1">Type II secretion system protein E N1E domain-containing protein</fullName>
    </recommendedName>
</protein>
<accession>C4K365</accession>
<proteinExistence type="predicted"/>
<evidence type="ECO:0000259" key="1">
    <source>
        <dbReference type="Pfam" id="PF22341"/>
    </source>
</evidence>
<organism evidence="2 3">
    <name type="scientific">Hamiltonella defensa subsp. Acyrthosiphon pisum (strain 5AT)</name>
    <dbReference type="NCBI Taxonomy" id="572265"/>
    <lineage>
        <taxon>Bacteria</taxon>
        <taxon>Pseudomonadati</taxon>
        <taxon>Pseudomonadota</taxon>
        <taxon>Gammaproteobacteria</taxon>
        <taxon>Enterobacterales</taxon>
        <taxon>Enterobacteriaceae</taxon>
        <taxon>aphid secondary symbionts</taxon>
        <taxon>Candidatus Williamhamiltonella</taxon>
    </lineage>
</organism>
<dbReference type="InterPro" id="IPR054757">
    <property type="entry name" value="GSPE_N1E"/>
</dbReference>
<feature type="domain" description="Type II secretion system protein E N1E" evidence="1">
    <location>
        <begin position="13"/>
        <end position="58"/>
    </location>
</feature>
<dbReference type="HOGENOM" id="CLU_2770177_0_0_6"/>
<dbReference type="STRING" id="572265.HDEF_0240"/>
<evidence type="ECO:0000313" key="2">
    <source>
        <dbReference type="EMBL" id="ACQ67008.1"/>
    </source>
</evidence>
<dbReference type="InterPro" id="IPR037257">
    <property type="entry name" value="T2SS_E_N_sf"/>
</dbReference>
<dbReference type="Pfam" id="PF22341">
    <property type="entry name" value="GSPE_N1E"/>
    <property type="match status" value="1"/>
</dbReference>
<dbReference type="Proteomes" id="UP000002334">
    <property type="component" value="Chromosome"/>
</dbReference>
<dbReference type="EMBL" id="CP001277">
    <property type="protein sequence ID" value="ACQ67008.1"/>
    <property type="molecule type" value="Genomic_DNA"/>
</dbReference>